<dbReference type="PANTHER" id="PTHR43818">
    <property type="entry name" value="BCDNA.GH03377"/>
    <property type="match status" value="1"/>
</dbReference>
<dbReference type="GO" id="GO:0016491">
    <property type="term" value="F:oxidoreductase activity"/>
    <property type="evidence" value="ECO:0007669"/>
    <property type="project" value="UniProtKB-KW"/>
</dbReference>
<reference evidence="3" key="1">
    <citation type="submission" date="2024-05" db="EMBL/GenBank/DDBJ databases">
        <title>Planctomycetes of the genus Singulisphaera possess chitinolytic capabilities.</title>
        <authorList>
            <person name="Ivanova A."/>
        </authorList>
    </citation>
    <scope>NUCLEOTIDE SEQUENCE</scope>
    <source>
        <strain evidence="3">Ch08T</strain>
    </source>
</reference>
<dbReference type="PANTHER" id="PTHR43818:SF11">
    <property type="entry name" value="BCDNA.GH03377"/>
    <property type="match status" value="1"/>
</dbReference>
<keyword evidence="1" id="KW-0560">Oxidoreductase</keyword>
<dbReference type="EMBL" id="CP155447">
    <property type="protein sequence ID" value="XBH03464.1"/>
    <property type="molecule type" value="Genomic_DNA"/>
</dbReference>
<dbReference type="Gene3D" id="3.40.50.720">
    <property type="entry name" value="NAD(P)-binding Rossmann-like Domain"/>
    <property type="match status" value="1"/>
</dbReference>
<protein>
    <submittedName>
        <fullName evidence="3">Gfo/Idh/MocA family oxidoreductase</fullName>
    </submittedName>
</protein>
<name>A0AAU7CDX9_9BACT</name>
<dbReference type="GO" id="GO:0000166">
    <property type="term" value="F:nucleotide binding"/>
    <property type="evidence" value="ECO:0007669"/>
    <property type="project" value="InterPro"/>
</dbReference>
<gene>
    <name evidence="3" type="ORF">V5E97_34940</name>
</gene>
<dbReference type="InterPro" id="IPR000683">
    <property type="entry name" value="Gfo/Idh/MocA-like_OxRdtase_N"/>
</dbReference>
<dbReference type="SUPFAM" id="SSF51735">
    <property type="entry name" value="NAD(P)-binding Rossmann-fold domains"/>
    <property type="match status" value="1"/>
</dbReference>
<dbReference type="InterPro" id="IPR036291">
    <property type="entry name" value="NAD(P)-bd_dom_sf"/>
</dbReference>
<dbReference type="RefSeq" id="WP_406696198.1">
    <property type="nucleotide sequence ID" value="NZ_CP155447.1"/>
</dbReference>
<dbReference type="SUPFAM" id="SSF55347">
    <property type="entry name" value="Glyceraldehyde-3-phosphate dehydrogenase-like, C-terminal domain"/>
    <property type="match status" value="1"/>
</dbReference>
<evidence type="ECO:0000259" key="2">
    <source>
        <dbReference type="Pfam" id="PF01408"/>
    </source>
</evidence>
<proteinExistence type="predicted"/>
<dbReference type="InterPro" id="IPR050463">
    <property type="entry name" value="Gfo/Idh/MocA_oxidrdct_glycsds"/>
</dbReference>
<dbReference type="Gene3D" id="3.30.360.10">
    <property type="entry name" value="Dihydrodipicolinate Reductase, domain 2"/>
    <property type="match status" value="1"/>
</dbReference>
<sequence>MIDARQRVLRAALIGTGQIARQHLRCLRELPDVEIAAVCDLSPGLAECAAERFGVPRWFRDHRALLAEVRPDVVHVTTPPTSHFHLTMDALDAGAHVIVEKPITTTLTELAALNSRALENNLTIVENYNYLFNEQIIRILEYIANGELGAVTGVNIDICLDILGKGSSFADPNLPHPCLSMAGGAIADFLPHLASLAHCFVGSHRSARTVWTKRSSSPLPSDEFRALVDAEGGIATLGFSASSQPDAFWVRVQGERMHASANLFETRLTINRLRDGPKPLRPLRDALDEAKTIRRAAYKTLWRKLEGGAASYEGLWTLIAETYYAIAHDGTPPVTPKQMIEVNHLIDDLKPVEISQP</sequence>
<evidence type="ECO:0000256" key="1">
    <source>
        <dbReference type="ARBA" id="ARBA00023002"/>
    </source>
</evidence>
<evidence type="ECO:0000313" key="3">
    <source>
        <dbReference type="EMBL" id="XBH03464.1"/>
    </source>
</evidence>
<dbReference type="Pfam" id="PF01408">
    <property type="entry name" value="GFO_IDH_MocA"/>
    <property type="match status" value="1"/>
</dbReference>
<dbReference type="AlphaFoldDB" id="A0AAU7CDX9"/>
<accession>A0AAU7CDX9</accession>
<feature type="domain" description="Gfo/Idh/MocA-like oxidoreductase N-terminal" evidence="2">
    <location>
        <begin position="10"/>
        <end position="125"/>
    </location>
</feature>
<organism evidence="3">
    <name type="scientific">Singulisphaera sp. Ch08</name>
    <dbReference type="NCBI Taxonomy" id="3120278"/>
    <lineage>
        <taxon>Bacteria</taxon>
        <taxon>Pseudomonadati</taxon>
        <taxon>Planctomycetota</taxon>
        <taxon>Planctomycetia</taxon>
        <taxon>Isosphaerales</taxon>
        <taxon>Isosphaeraceae</taxon>
        <taxon>Singulisphaera</taxon>
    </lineage>
</organism>